<dbReference type="EMBL" id="CP000448">
    <property type="protein sequence ID" value="ABI68067.1"/>
    <property type="molecule type" value="Genomic_DNA"/>
</dbReference>
<protein>
    <submittedName>
        <fullName evidence="1">Uncharacterized protein</fullName>
    </submittedName>
</protein>
<organism evidence="1 2">
    <name type="scientific">Syntrophomonas wolfei subsp. wolfei (strain DSM 2245B / Goettingen)</name>
    <dbReference type="NCBI Taxonomy" id="335541"/>
    <lineage>
        <taxon>Bacteria</taxon>
        <taxon>Bacillati</taxon>
        <taxon>Bacillota</taxon>
        <taxon>Clostridia</taxon>
        <taxon>Eubacteriales</taxon>
        <taxon>Syntrophomonadaceae</taxon>
        <taxon>Syntrophomonas</taxon>
    </lineage>
</organism>
<dbReference type="RefSeq" id="WP_011640172.1">
    <property type="nucleotide sequence ID" value="NC_008346.1"/>
</dbReference>
<gene>
    <name evidence="1" type="ordered locus">Swol_0745</name>
</gene>
<evidence type="ECO:0000313" key="1">
    <source>
        <dbReference type="EMBL" id="ABI68067.1"/>
    </source>
</evidence>
<accession>Q0AYY7</accession>
<dbReference type="Proteomes" id="UP000001968">
    <property type="component" value="Chromosome"/>
</dbReference>
<dbReference type="AlphaFoldDB" id="Q0AYY7"/>
<dbReference type="HOGENOM" id="CLU_1659866_0_0_9"/>
<evidence type="ECO:0000313" key="2">
    <source>
        <dbReference type="Proteomes" id="UP000001968"/>
    </source>
</evidence>
<reference evidence="2" key="1">
    <citation type="journal article" date="2010" name="Environ. Microbiol.">
        <title>The genome of Syntrophomonas wolfei: new insights into syntrophic metabolism and biohydrogen production.</title>
        <authorList>
            <person name="Sieber J.R."/>
            <person name="Sims D.R."/>
            <person name="Han C."/>
            <person name="Kim E."/>
            <person name="Lykidis A."/>
            <person name="Lapidus A.L."/>
            <person name="McDonnald E."/>
            <person name="Rohlin L."/>
            <person name="Culley D.E."/>
            <person name="Gunsalus R."/>
            <person name="McInerney M.J."/>
        </authorList>
    </citation>
    <scope>NUCLEOTIDE SEQUENCE [LARGE SCALE GENOMIC DNA]</scope>
    <source>
        <strain evidence="2">DSM 2245B / Goettingen</strain>
    </source>
</reference>
<sequence length="159" mass="18202">MKLMVGEALEIVTRVQKILQYYQERKVSSVSDMLDDIYLRCCVSEEVKPGNTSVAAKMDKDYIVRVNKPVVKKAVKKKAELSSEEDFLLLQEQLRGLEREQAEELLVSYKIKELCAFADHMSISVLKSGRKAVIAGQICNHYGFRNLNTKMGQRPDMER</sequence>
<dbReference type="KEGG" id="swo:Swol_0745"/>
<name>Q0AYY7_SYNWW</name>
<proteinExistence type="predicted"/>
<dbReference type="STRING" id="335541.Swol_0745"/>
<keyword evidence="2" id="KW-1185">Reference proteome</keyword>